<feature type="coiled-coil region" evidence="1">
    <location>
        <begin position="62"/>
        <end position="89"/>
    </location>
</feature>
<evidence type="ECO:0000313" key="2">
    <source>
        <dbReference type="EMBL" id="UOX34876.1"/>
    </source>
</evidence>
<evidence type="ECO:0000313" key="3">
    <source>
        <dbReference type="Proteomes" id="UP000830454"/>
    </source>
</evidence>
<dbReference type="RefSeq" id="WP_246917956.1">
    <property type="nucleotide sequence ID" value="NZ_CP090145.1"/>
</dbReference>
<organism evidence="2 3">
    <name type="scientific">Flavobacterium sediminilitoris</name>
    <dbReference type="NCBI Taxonomy" id="2024526"/>
    <lineage>
        <taxon>Bacteria</taxon>
        <taxon>Pseudomonadati</taxon>
        <taxon>Bacteroidota</taxon>
        <taxon>Flavobacteriia</taxon>
        <taxon>Flavobacteriales</taxon>
        <taxon>Flavobacteriaceae</taxon>
        <taxon>Flavobacterium</taxon>
    </lineage>
</organism>
<dbReference type="EMBL" id="CP090145">
    <property type="protein sequence ID" value="UOX34876.1"/>
    <property type="molecule type" value="Genomic_DNA"/>
</dbReference>
<keyword evidence="1" id="KW-0175">Coiled coil</keyword>
<dbReference type="Proteomes" id="UP000830454">
    <property type="component" value="Chromosome"/>
</dbReference>
<protein>
    <submittedName>
        <fullName evidence="2">Uncharacterized protein</fullName>
    </submittedName>
</protein>
<proteinExistence type="predicted"/>
<reference evidence="2" key="1">
    <citation type="submission" date="2021-12" db="EMBL/GenBank/DDBJ databases">
        <authorList>
            <person name="Cha I.-T."/>
            <person name="Lee K.-E."/>
            <person name="Park S.-J."/>
        </authorList>
    </citation>
    <scope>NUCLEOTIDE SEQUENCE</scope>
    <source>
        <strain evidence="2">YSM-43</strain>
    </source>
</reference>
<sequence length="224" mass="25534">MGGEITATIKGALRKSAQKVLEHTYELKKTAKNADELKQIDEVIEHLYKVAEEASDYSSRFAKKVLKNLDEVSSKIKNYESSIQKLKYEEGMLLNNAKKIEIKKVTQKKESSINWVHISDEKFVRSIITHNHPNGSGLSLADIKMFIGTRLSEVRAVTPEGTVYSMKNKGISGKLSEQLIRKIKNQEDFAKATLPNAPEYIDAFVFRLIWDDIKDLVDYVHYIN</sequence>
<reference evidence="2" key="2">
    <citation type="submission" date="2022-04" db="EMBL/GenBank/DDBJ databases">
        <title>Complete Genome Sequence of Flavobacterium sediminilitoris YSM-43, Isolated from a Tidal Sediment.</title>
        <authorList>
            <person name="Lee P.A."/>
        </authorList>
    </citation>
    <scope>NUCLEOTIDE SEQUENCE</scope>
    <source>
        <strain evidence="2">YSM-43</strain>
    </source>
</reference>
<name>A0ABY4HRP2_9FLAO</name>
<accession>A0ABY4HRP2</accession>
<keyword evidence="3" id="KW-1185">Reference proteome</keyword>
<evidence type="ECO:0000256" key="1">
    <source>
        <dbReference type="SAM" id="Coils"/>
    </source>
</evidence>
<gene>
    <name evidence="2" type="ORF">LXD69_05035</name>
</gene>